<feature type="domain" description="Beta-ketoacyl-[acyl-carrier-protein] synthase III C-terminal" evidence="3">
    <location>
        <begin position="259"/>
        <end position="345"/>
    </location>
</feature>
<evidence type="ECO:0000259" key="3">
    <source>
        <dbReference type="Pfam" id="PF08541"/>
    </source>
</evidence>
<dbReference type="Gene3D" id="3.40.47.10">
    <property type="match status" value="2"/>
</dbReference>
<protein>
    <recommendedName>
        <fullName evidence="3">Beta-ketoacyl-[acyl-carrier-protein] synthase III C-terminal domain-containing protein</fullName>
    </recommendedName>
</protein>
<keyword evidence="5" id="KW-1185">Reference proteome</keyword>
<evidence type="ECO:0000256" key="2">
    <source>
        <dbReference type="ARBA" id="ARBA00023315"/>
    </source>
</evidence>
<dbReference type="EMBL" id="CADIKM010000052">
    <property type="protein sequence ID" value="CAB3803131.1"/>
    <property type="molecule type" value="Genomic_DNA"/>
</dbReference>
<dbReference type="Pfam" id="PF08541">
    <property type="entry name" value="ACP_syn_III_C"/>
    <property type="match status" value="1"/>
</dbReference>
<accession>A0A6S7BUF9</accession>
<dbReference type="PANTHER" id="PTHR34069:SF2">
    <property type="entry name" value="BETA-KETOACYL-[ACYL-CARRIER-PROTEIN] SYNTHASE III"/>
    <property type="match status" value="1"/>
</dbReference>
<dbReference type="InterPro" id="IPR013747">
    <property type="entry name" value="ACP_syn_III_C"/>
</dbReference>
<dbReference type="GO" id="GO:0016746">
    <property type="term" value="F:acyltransferase activity"/>
    <property type="evidence" value="ECO:0007669"/>
    <property type="project" value="UniProtKB-KW"/>
</dbReference>
<gene>
    <name evidence="4" type="ORF">LMG28138_05294</name>
</gene>
<evidence type="ECO:0000313" key="5">
    <source>
        <dbReference type="Proteomes" id="UP000494115"/>
    </source>
</evidence>
<keyword evidence="2" id="KW-0012">Acyltransferase</keyword>
<proteinExistence type="predicted"/>
<dbReference type="AlphaFoldDB" id="A0A6S7BUF9"/>
<organism evidence="4 5">
    <name type="scientific">Pararobbsia alpina</name>
    <dbReference type="NCBI Taxonomy" id="621374"/>
    <lineage>
        <taxon>Bacteria</taxon>
        <taxon>Pseudomonadati</taxon>
        <taxon>Pseudomonadota</taxon>
        <taxon>Betaproteobacteria</taxon>
        <taxon>Burkholderiales</taxon>
        <taxon>Burkholderiaceae</taxon>
        <taxon>Pararobbsia</taxon>
    </lineage>
</organism>
<dbReference type="SUPFAM" id="SSF53901">
    <property type="entry name" value="Thiolase-like"/>
    <property type="match status" value="1"/>
</dbReference>
<dbReference type="GO" id="GO:0044550">
    <property type="term" value="P:secondary metabolite biosynthetic process"/>
    <property type="evidence" value="ECO:0007669"/>
    <property type="project" value="TreeGrafter"/>
</dbReference>
<name>A0A6S7BUF9_9BURK</name>
<reference evidence="4 5" key="1">
    <citation type="submission" date="2020-04" db="EMBL/GenBank/DDBJ databases">
        <authorList>
            <person name="De Canck E."/>
        </authorList>
    </citation>
    <scope>NUCLEOTIDE SEQUENCE [LARGE SCALE GENOMIC DNA]</scope>
    <source>
        <strain evidence="4 5">LMG 28138</strain>
    </source>
</reference>
<sequence>MQSTPVMNTPVVTALAAYVPPAVPFQQWLQIEEKLHATALTGWPRLVYSPWFAAYGLDLQHLTAPPEDRLSASAKVAPIAGFVPIEQRHDLSGLAAHVALAICPSSGSGAPQVGAVIFCHSSLNEHVSTTTAGRLCAVLGEHPFSFSIAQQQGASVFSALRLASDLLFAEAELHAVLIVAAEKWCHPFARRIGRWTLQGDAAGAMLLERGSPSTLGLRLLATAVQPLCRADAPFRLPVSLIDTNAIFARSLIALIDTLLRQHGLRPSDIAAVIAHRVNRPLIDAVSQQLGLPQGYRVADRRAYLGAAEFIVRLAETLNTFQFGQGALLLAWGVGLGGYVSCMLLEVRGTPALRFVDTSPTDPS</sequence>
<dbReference type="Proteomes" id="UP000494115">
    <property type="component" value="Unassembled WGS sequence"/>
</dbReference>
<evidence type="ECO:0000313" key="4">
    <source>
        <dbReference type="EMBL" id="CAB3803131.1"/>
    </source>
</evidence>
<dbReference type="InterPro" id="IPR016039">
    <property type="entry name" value="Thiolase-like"/>
</dbReference>
<evidence type="ECO:0000256" key="1">
    <source>
        <dbReference type="ARBA" id="ARBA00022679"/>
    </source>
</evidence>
<dbReference type="PANTHER" id="PTHR34069">
    <property type="entry name" value="3-OXOACYL-[ACYL-CARRIER-PROTEIN] SYNTHASE 3"/>
    <property type="match status" value="1"/>
</dbReference>
<dbReference type="RefSeq" id="WP_175107862.1">
    <property type="nucleotide sequence ID" value="NZ_CADIKM010000052.1"/>
</dbReference>
<keyword evidence="1" id="KW-0808">Transferase</keyword>